<reference evidence="1 2" key="1">
    <citation type="journal article" date="2022" name="Plant J.">
        <title>Chromosome-level genome of Camellia lanceoleosa provides a valuable resource for understanding genome evolution and self-incompatibility.</title>
        <authorList>
            <person name="Gong W."/>
            <person name="Xiao S."/>
            <person name="Wang L."/>
            <person name="Liao Z."/>
            <person name="Chang Y."/>
            <person name="Mo W."/>
            <person name="Hu G."/>
            <person name="Li W."/>
            <person name="Zhao G."/>
            <person name="Zhu H."/>
            <person name="Hu X."/>
            <person name="Ji K."/>
            <person name="Xiang X."/>
            <person name="Song Q."/>
            <person name="Yuan D."/>
            <person name="Jin S."/>
            <person name="Zhang L."/>
        </authorList>
    </citation>
    <scope>NUCLEOTIDE SEQUENCE [LARGE SCALE GENOMIC DNA]</scope>
    <source>
        <strain evidence="1">SQ_2022a</strain>
    </source>
</reference>
<comment type="caution">
    <text evidence="1">The sequence shown here is derived from an EMBL/GenBank/DDBJ whole genome shotgun (WGS) entry which is preliminary data.</text>
</comment>
<evidence type="ECO:0000313" key="2">
    <source>
        <dbReference type="Proteomes" id="UP001060215"/>
    </source>
</evidence>
<name>A0ACC0HEN5_9ERIC</name>
<proteinExistence type="predicted"/>
<protein>
    <submittedName>
        <fullName evidence="1">Uncharacterized protein</fullName>
    </submittedName>
</protein>
<organism evidence="1 2">
    <name type="scientific">Camellia lanceoleosa</name>
    <dbReference type="NCBI Taxonomy" id="1840588"/>
    <lineage>
        <taxon>Eukaryota</taxon>
        <taxon>Viridiplantae</taxon>
        <taxon>Streptophyta</taxon>
        <taxon>Embryophyta</taxon>
        <taxon>Tracheophyta</taxon>
        <taxon>Spermatophyta</taxon>
        <taxon>Magnoliopsida</taxon>
        <taxon>eudicotyledons</taxon>
        <taxon>Gunneridae</taxon>
        <taxon>Pentapetalae</taxon>
        <taxon>asterids</taxon>
        <taxon>Ericales</taxon>
        <taxon>Theaceae</taxon>
        <taxon>Camellia</taxon>
    </lineage>
</organism>
<evidence type="ECO:0000313" key="1">
    <source>
        <dbReference type="EMBL" id="KAI8011690.1"/>
    </source>
</evidence>
<accession>A0ACC0HEN5</accession>
<gene>
    <name evidence="1" type="ORF">LOK49_LG06G01091</name>
</gene>
<dbReference type="EMBL" id="CM045762">
    <property type="protein sequence ID" value="KAI8011690.1"/>
    <property type="molecule type" value="Genomic_DNA"/>
</dbReference>
<sequence>MLATIGDFFCNKITCILQVKPIAIQATRIPNDFPFGGFEFKAYCNGDPTDLKITIAMAALKFVTRSISDSLYGCCGGAGGWLCRTGLPSTENGDWPFEFEFIPTRRLNNNSLSGAIALSLAKVPQLAFLGFGSKCISL</sequence>
<dbReference type="Proteomes" id="UP001060215">
    <property type="component" value="Chromosome 5"/>
</dbReference>
<keyword evidence="2" id="KW-1185">Reference proteome</keyword>